<dbReference type="OrthoDB" id="1607513at2759"/>
<dbReference type="PANTHER" id="PTHR34396:SF10">
    <property type="entry name" value="BED-TYPE DOMAIN-CONTAINING PROTEIN"/>
    <property type="match status" value="1"/>
</dbReference>
<dbReference type="AlphaFoldDB" id="A0A9P0ZX84"/>
<dbReference type="Proteomes" id="UP001152484">
    <property type="component" value="Unassembled WGS sequence"/>
</dbReference>
<evidence type="ECO:0000313" key="6">
    <source>
        <dbReference type="EMBL" id="CAH9115635.1"/>
    </source>
</evidence>
<feature type="domain" description="BED-type" evidence="5">
    <location>
        <begin position="68"/>
        <end position="136"/>
    </location>
</feature>
<dbReference type="SUPFAM" id="SSF57667">
    <property type="entry name" value="beta-beta-alpha zinc fingers"/>
    <property type="match status" value="1"/>
</dbReference>
<comment type="caution">
    <text evidence="6">The sequence shown here is derived from an EMBL/GenBank/DDBJ whole genome shotgun (WGS) entry which is preliminary data.</text>
</comment>
<keyword evidence="2 4" id="KW-0863">Zinc-finger</keyword>
<dbReference type="GO" id="GO:0008270">
    <property type="term" value="F:zinc ion binding"/>
    <property type="evidence" value="ECO:0007669"/>
    <property type="project" value="UniProtKB-KW"/>
</dbReference>
<dbReference type="InterPro" id="IPR053031">
    <property type="entry name" value="Cuticle_assoc_protein"/>
</dbReference>
<evidence type="ECO:0000256" key="4">
    <source>
        <dbReference type="PROSITE-ProRule" id="PRU00027"/>
    </source>
</evidence>
<sequence>MLHVQTRSVQTLWTPVSPTTIYQMQAEAIAAECVSFNFPMADGNDESAMEVAYQTDTNTDEKQKREGKSRSVVWQHFTKLMKEDGTYEKCKCSHCNKVFACSSRSGTTNLLRHLTEGGCPVVKLDKKGCSERKAVSLPWKYDHQAPIEQSVDTHEEVLPVGMPYVCSNGEFVGPSYGKSPKTPSGKSQTSGGDAWMNELKACLSSISKLINEHLPKGTCLKTSLDIGGPDTSIFTAIKCLNEMEDIPQSSAMYLDALDILRDPEERECFVCLNPEPRRRWLQRMLHRYHPLNYNDHI</sequence>
<accession>A0A9P0ZX84</accession>
<dbReference type="GO" id="GO:0006357">
    <property type="term" value="P:regulation of transcription by RNA polymerase II"/>
    <property type="evidence" value="ECO:0007669"/>
    <property type="project" value="TreeGrafter"/>
</dbReference>
<dbReference type="SMART" id="SM00614">
    <property type="entry name" value="ZnF_BED"/>
    <property type="match status" value="1"/>
</dbReference>
<dbReference type="Pfam" id="PF02892">
    <property type="entry name" value="zf-BED"/>
    <property type="match status" value="1"/>
</dbReference>
<dbReference type="InterPro" id="IPR003656">
    <property type="entry name" value="Znf_BED"/>
</dbReference>
<dbReference type="EMBL" id="CAMAPE010000068">
    <property type="protein sequence ID" value="CAH9115635.1"/>
    <property type="molecule type" value="Genomic_DNA"/>
</dbReference>
<dbReference type="InterPro" id="IPR036236">
    <property type="entry name" value="Znf_C2H2_sf"/>
</dbReference>
<keyword evidence="1" id="KW-0479">Metal-binding</keyword>
<reference evidence="6" key="1">
    <citation type="submission" date="2022-07" db="EMBL/GenBank/DDBJ databases">
        <authorList>
            <person name="Macas J."/>
            <person name="Novak P."/>
            <person name="Neumann P."/>
        </authorList>
    </citation>
    <scope>NUCLEOTIDE SEQUENCE</scope>
</reference>
<evidence type="ECO:0000313" key="7">
    <source>
        <dbReference type="Proteomes" id="UP001152484"/>
    </source>
</evidence>
<organism evidence="6 7">
    <name type="scientific">Cuscuta europaea</name>
    <name type="common">European dodder</name>
    <dbReference type="NCBI Taxonomy" id="41803"/>
    <lineage>
        <taxon>Eukaryota</taxon>
        <taxon>Viridiplantae</taxon>
        <taxon>Streptophyta</taxon>
        <taxon>Embryophyta</taxon>
        <taxon>Tracheophyta</taxon>
        <taxon>Spermatophyta</taxon>
        <taxon>Magnoliopsida</taxon>
        <taxon>eudicotyledons</taxon>
        <taxon>Gunneridae</taxon>
        <taxon>Pentapetalae</taxon>
        <taxon>asterids</taxon>
        <taxon>lamiids</taxon>
        <taxon>Solanales</taxon>
        <taxon>Convolvulaceae</taxon>
        <taxon>Cuscuteae</taxon>
        <taxon>Cuscuta</taxon>
        <taxon>Cuscuta subgen. Cuscuta</taxon>
    </lineage>
</organism>
<evidence type="ECO:0000259" key="5">
    <source>
        <dbReference type="PROSITE" id="PS50808"/>
    </source>
</evidence>
<evidence type="ECO:0000256" key="1">
    <source>
        <dbReference type="ARBA" id="ARBA00022723"/>
    </source>
</evidence>
<evidence type="ECO:0000256" key="3">
    <source>
        <dbReference type="ARBA" id="ARBA00022833"/>
    </source>
</evidence>
<proteinExistence type="predicted"/>
<dbReference type="GO" id="GO:0005634">
    <property type="term" value="C:nucleus"/>
    <property type="evidence" value="ECO:0007669"/>
    <property type="project" value="TreeGrafter"/>
</dbReference>
<gene>
    <name evidence="6" type="ORF">CEURO_LOCUS20871</name>
</gene>
<protein>
    <recommendedName>
        <fullName evidence="5">BED-type domain-containing protein</fullName>
    </recommendedName>
</protein>
<keyword evidence="7" id="KW-1185">Reference proteome</keyword>
<dbReference type="PANTHER" id="PTHR34396">
    <property type="entry name" value="OS03G0264950 PROTEIN-RELATED"/>
    <property type="match status" value="1"/>
</dbReference>
<name>A0A9P0ZX84_CUSEU</name>
<dbReference type="GO" id="GO:1990837">
    <property type="term" value="F:sequence-specific double-stranded DNA binding"/>
    <property type="evidence" value="ECO:0007669"/>
    <property type="project" value="TreeGrafter"/>
</dbReference>
<keyword evidence="3" id="KW-0862">Zinc</keyword>
<evidence type="ECO:0000256" key="2">
    <source>
        <dbReference type="ARBA" id="ARBA00022771"/>
    </source>
</evidence>
<dbReference type="PROSITE" id="PS50808">
    <property type="entry name" value="ZF_BED"/>
    <property type="match status" value="1"/>
</dbReference>